<proteinExistence type="predicted"/>
<reference evidence="1" key="1">
    <citation type="submission" date="2014-12" db="EMBL/GenBank/DDBJ databases">
        <title>Insight into the proteome of Arion vulgaris.</title>
        <authorList>
            <person name="Aradska J."/>
            <person name="Bulat T."/>
            <person name="Smidak R."/>
            <person name="Sarate P."/>
            <person name="Gangsoo J."/>
            <person name="Sialana F."/>
            <person name="Bilban M."/>
            <person name="Lubec G."/>
        </authorList>
    </citation>
    <scope>NUCLEOTIDE SEQUENCE</scope>
    <source>
        <tissue evidence="1">Skin</tissue>
    </source>
</reference>
<accession>A0A0B6ZJF3</accession>
<sequence length="71" mass="8045">CGLVQRSHTEYVTFVVLYRGHTQNRLHLWSCTEVKHGIGHIFPEPEGSKAMLLSAFYPSSYHVSYPSPSLP</sequence>
<protein>
    <submittedName>
        <fullName evidence="1">Uncharacterized protein</fullName>
    </submittedName>
</protein>
<gene>
    <name evidence="1" type="primary">ORF67151</name>
</gene>
<dbReference type="EMBL" id="HACG01021788">
    <property type="protein sequence ID" value="CEK68653.1"/>
    <property type="molecule type" value="Transcribed_RNA"/>
</dbReference>
<name>A0A0B6ZJF3_9EUPU</name>
<dbReference type="AlphaFoldDB" id="A0A0B6ZJF3"/>
<organism evidence="1">
    <name type="scientific">Arion vulgaris</name>
    <dbReference type="NCBI Taxonomy" id="1028688"/>
    <lineage>
        <taxon>Eukaryota</taxon>
        <taxon>Metazoa</taxon>
        <taxon>Spiralia</taxon>
        <taxon>Lophotrochozoa</taxon>
        <taxon>Mollusca</taxon>
        <taxon>Gastropoda</taxon>
        <taxon>Heterobranchia</taxon>
        <taxon>Euthyneura</taxon>
        <taxon>Panpulmonata</taxon>
        <taxon>Eupulmonata</taxon>
        <taxon>Stylommatophora</taxon>
        <taxon>Helicina</taxon>
        <taxon>Arionoidea</taxon>
        <taxon>Arionidae</taxon>
        <taxon>Arion</taxon>
    </lineage>
</organism>
<evidence type="ECO:0000313" key="1">
    <source>
        <dbReference type="EMBL" id="CEK68653.1"/>
    </source>
</evidence>
<feature type="non-terminal residue" evidence="1">
    <location>
        <position position="1"/>
    </location>
</feature>